<dbReference type="Pfam" id="PF08327">
    <property type="entry name" value="AHSA1"/>
    <property type="match status" value="1"/>
</dbReference>
<name>A0A852ZB40_9ACTN</name>
<dbReference type="CDD" id="cd08900">
    <property type="entry name" value="SRPBCC_CalC_Aha1-like_7"/>
    <property type="match status" value="1"/>
</dbReference>
<organism evidence="3 4">
    <name type="scientific">Actinopolymorpha rutila</name>
    <dbReference type="NCBI Taxonomy" id="446787"/>
    <lineage>
        <taxon>Bacteria</taxon>
        <taxon>Bacillati</taxon>
        <taxon>Actinomycetota</taxon>
        <taxon>Actinomycetes</taxon>
        <taxon>Propionibacteriales</taxon>
        <taxon>Actinopolymorphaceae</taxon>
        <taxon>Actinopolymorpha</taxon>
    </lineage>
</organism>
<proteinExistence type="inferred from homology"/>
<reference evidence="3 4" key="1">
    <citation type="submission" date="2020-07" db="EMBL/GenBank/DDBJ databases">
        <title>Sequencing the genomes of 1000 actinobacteria strains.</title>
        <authorList>
            <person name="Klenk H.-P."/>
        </authorList>
    </citation>
    <scope>NUCLEOTIDE SEQUENCE [LARGE SCALE GENOMIC DNA]</scope>
    <source>
        <strain evidence="3 4">DSM 18448</strain>
    </source>
</reference>
<dbReference type="AlphaFoldDB" id="A0A852ZB40"/>
<gene>
    <name evidence="3" type="ORF">F4554_003035</name>
</gene>
<dbReference type="Gene3D" id="3.30.530.20">
    <property type="match status" value="1"/>
</dbReference>
<comment type="caution">
    <text evidence="3">The sequence shown here is derived from an EMBL/GenBank/DDBJ whole genome shotgun (WGS) entry which is preliminary data.</text>
</comment>
<dbReference type="SUPFAM" id="SSF55961">
    <property type="entry name" value="Bet v1-like"/>
    <property type="match status" value="1"/>
</dbReference>
<dbReference type="Proteomes" id="UP000579605">
    <property type="component" value="Unassembled WGS sequence"/>
</dbReference>
<accession>A0A852ZB40</accession>
<comment type="similarity">
    <text evidence="1">Belongs to the AHA1 family.</text>
</comment>
<evidence type="ECO:0000313" key="4">
    <source>
        <dbReference type="Proteomes" id="UP000579605"/>
    </source>
</evidence>
<keyword evidence="4" id="KW-1185">Reference proteome</keyword>
<protein>
    <submittedName>
        <fullName evidence="3">Uncharacterized protein YndB with AHSA1/START domain</fullName>
    </submittedName>
</protein>
<dbReference type="InterPro" id="IPR013538">
    <property type="entry name" value="ASHA1/2-like_C"/>
</dbReference>
<evidence type="ECO:0000256" key="1">
    <source>
        <dbReference type="ARBA" id="ARBA00006817"/>
    </source>
</evidence>
<sequence length="154" mass="17488">MNDRSLSHSTFTIERDYKASAAKIFHAFADPQTKAGWFDAPTEEWRPISSALDFREGGREHSESRFGQDGPVSRFDAYYHEIVPDIRLVYSYEMRVDSTRLSVSLTSIELNAVEGGTRLTLTEQGVYFDGLDNTPERERGTREMLDVLASVVED</sequence>
<dbReference type="InterPro" id="IPR023393">
    <property type="entry name" value="START-like_dom_sf"/>
</dbReference>
<dbReference type="EMBL" id="JACBZH010000001">
    <property type="protein sequence ID" value="NYH90397.1"/>
    <property type="molecule type" value="Genomic_DNA"/>
</dbReference>
<feature type="domain" description="Activator of Hsp90 ATPase homologue 1/2-like C-terminal" evidence="2">
    <location>
        <begin position="18"/>
        <end position="153"/>
    </location>
</feature>
<evidence type="ECO:0000259" key="2">
    <source>
        <dbReference type="Pfam" id="PF08327"/>
    </source>
</evidence>
<evidence type="ECO:0000313" key="3">
    <source>
        <dbReference type="EMBL" id="NYH90397.1"/>
    </source>
</evidence>
<dbReference type="RefSeq" id="WP_179787952.1">
    <property type="nucleotide sequence ID" value="NZ_BAAARR010000016.1"/>
</dbReference>